<sequence length="602" mass="65862">MLRAGAHVLGAPAFFPVGRSNFKRIRASGAFYVDHTRFLEVWERVGEDGYTTLLRPPRFGKTLMLDMMAAYYDAGVGADEHDRLFHGLYIGENPTSGARAHHVLRLNLAPSASVGASFDMQAFLDDAVDDALVDFVERYNLAVQRERPFEMRDIKRVVGAVGRAGGRVMVLIDEYDRVANELMVKDKDAYARSVMGVSGEEASSPLRSLLTTFKMAQDRAPVTLLMTGLTPIVLADVSAYNVARNLTLREEFGDFFGFTSGDIERGLTTAGHGSGDIAAALAVMRKWYNGYLFPGASQRVFNPQISLHFMDLFTSSARVKEATLRGVIAPDDLVSRNLRVTESMLSVLATSRAGAGPLAKLLGGDATYTLEGRVVDEFRFSDLMRWNLEGVESESEDKFCSYLYYHGALTFAEKPGMLPPDKLSIPNELVRREFWDALPKRLRDAVLKTLDAAFAAGPQASAELWEDIFSALNERSAAGIADTSRVDEHAFRGMLLWMTGNEAVSVQTEVAAPRQSSEGAGTGRVDLVVEHVKSPTRFVIELKRVKGSGPKALAGAVERAAEQVADYDLSAVPKAAHVTHDVRLAVVLADDDVVVRVVGDEE</sequence>
<dbReference type="RefSeq" id="XP_013756568.1">
    <property type="nucleotide sequence ID" value="XM_013901114.1"/>
</dbReference>
<keyword evidence="3" id="KW-1185">Reference proteome</keyword>
<dbReference type="AlphaFoldDB" id="A0A0L0DFJ3"/>
<dbReference type="InterPro" id="IPR018631">
    <property type="entry name" value="AAA-ATPase-like_dom"/>
</dbReference>
<dbReference type="Pfam" id="PF09820">
    <property type="entry name" value="AAA-ATPase_like"/>
    <property type="match status" value="1"/>
</dbReference>
<name>A0A0L0DFJ3_THETB</name>
<dbReference type="OrthoDB" id="5380555at2759"/>
<dbReference type="PANTHER" id="PTHR34825">
    <property type="entry name" value="CONSERVED PROTEIN, WITH A WEAK D-GALACTARATE DEHYDRATASE/ALTRONATE HYDROLASE DOMAIN"/>
    <property type="match status" value="1"/>
</dbReference>
<feature type="domain" description="AAA-ATPase-like" evidence="1">
    <location>
        <begin position="16"/>
        <end position="237"/>
    </location>
</feature>
<evidence type="ECO:0000259" key="1">
    <source>
        <dbReference type="Pfam" id="PF09820"/>
    </source>
</evidence>
<dbReference type="GeneID" id="25569952"/>
<dbReference type="PANTHER" id="PTHR34825:SF1">
    <property type="entry name" value="AAA-ATPASE-LIKE DOMAIN-CONTAINING PROTEIN"/>
    <property type="match status" value="1"/>
</dbReference>
<organism evidence="2 3">
    <name type="scientific">Thecamonas trahens ATCC 50062</name>
    <dbReference type="NCBI Taxonomy" id="461836"/>
    <lineage>
        <taxon>Eukaryota</taxon>
        <taxon>Apusozoa</taxon>
        <taxon>Apusomonadida</taxon>
        <taxon>Apusomonadidae</taxon>
        <taxon>Thecamonas</taxon>
    </lineage>
</organism>
<protein>
    <recommendedName>
        <fullName evidence="1">AAA-ATPase-like domain-containing protein</fullName>
    </recommendedName>
</protein>
<evidence type="ECO:0000313" key="3">
    <source>
        <dbReference type="Proteomes" id="UP000054408"/>
    </source>
</evidence>
<dbReference type="OMA" id="MSMYFLD"/>
<evidence type="ECO:0000313" key="2">
    <source>
        <dbReference type="EMBL" id="KNC51087.1"/>
    </source>
</evidence>
<accession>A0A0L0DFJ3</accession>
<gene>
    <name evidence="2" type="ORF">AMSG_12037</name>
</gene>
<proteinExistence type="predicted"/>
<dbReference type="eggNOG" id="ENOG502S8IM">
    <property type="taxonomic scope" value="Eukaryota"/>
</dbReference>
<dbReference type="Proteomes" id="UP000054408">
    <property type="component" value="Unassembled WGS sequence"/>
</dbReference>
<reference evidence="2 3" key="1">
    <citation type="submission" date="2010-05" db="EMBL/GenBank/DDBJ databases">
        <title>The Genome Sequence of Thecamonas trahens ATCC 50062.</title>
        <authorList>
            <consortium name="The Broad Institute Genome Sequencing Platform"/>
            <person name="Russ C."/>
            <person name="Cuomo C."/>
            <person name="Shea T."/>
            <person name="Young S.K."/>
            <person name="Zeng Q."/>
            <person name="Koehrsen M."/>
            <person name="Haas B."/>
            <person name="Borodovsky M."/>
            <person name="Guigo R."/>
            <person name="Alvarado L."/>
            <person name="Berlin A."/>
            <person name="Bochicchio J."/>
            <person name="Borenstein D."/>
            <person name="Chapman S."/>
            <person name="Chen Z."/>
            <person name="Freedman E."/>
            <person name="Gellesch M."/>
            <person name="Goldberg J."/>
            <person name="Griggs A."/>
            <person name="Gujja S."/>
            <person name="Heilman E."/>
            <person name="Heiman D."/>
            <person name="Hepburn T."/>
            <person name="Howarth C."/>
            <person name="Jen D."/>
            <person name="Larson L."/>
            <person name="Mehta T."/>
            <person name="Park D."/>
            <person name="Pearson M."/>
            <person name="Roberts A."/>
            <person name="Saif S."/>
            <person name="Shenoy N."/>
            <person name="Sisk P."/>
            <person name="Stolte C."/>
            <person name="Sykes S."/>
            <person name="Thomson T."/>
            <person name="Walk T."/>
            <person name="White J."/>
            <person name="Yandava C."/>
            <person name="Burger G."/>
            <person name="Gray M.W."/>
            <person name="Holland P.W.H."/>
            <person name="King N."/>
            <person name="Lang F.B.F."/>
            <person name="Roger A.J."/>
            <person name="Ruiz-Trillo I."/>
            <person name="Lander E."/>
            <person name="Nusbaum C."/>
        </authorList>
    </citation>
    <scope>NUCLEOTIDE SEQUENCE [LARGE SCALE GENOMIC DNA]</scope>
    <source>
        <strain evidence="2 3">ATCC 50062</strain>
    </source>
</reference>
<dbReference type="EMBL" id="GL349464">
    <property type="protein sequence ID" value="KNC51087.1"/>
    <property type="molecule type" value="Genomic_DNA"/>
</dbReference>